<accession>A0A094Z2R3</accession>
<dbReference type="SUPFAM" id="SSF56176">
    <property type="entry name" value="FAD-binding/transporter-associated domain-like"/>
    <property type="match status" value="1"/>
</dbReference>
<dbReference type="Gene3D" id="3.30.70.2190">
    <property type="match status" value="1"/>
</dbReference>
<dbReference type="PROSITE" id="PS51387">
    <property type="entry name" value="FAD_PCMH"/>
    <property type="match status" value="1"/>
</dbReference>
<comment type="caution">
    <text evidence="6">The sequence shown here is derived from an EMBL/GenBank/DDBJ whole genome shotgun (WGS) entry which is preliminary data.</text>
</comment>
<dbReference type="InterPro" id="IPR016166">
    <property type="entry name" value="FAD-bd_PCMH"/>
</dbReference>
<dbReference type="InterPro" id="IPR006094">
    <property type="entry name" value="Oxid_FAD_bind_N"/>
</dbReference>
<dbReference type="GO" id="GO:0071949">
    <property type="term" value="F:FAD binding"/>
    <property type="evidence" value="ECO:0007669"/>
    <property type="project" value="InterPro"/>
</dbReference>
<dbReference type="AlphaFoldDB" id="A0A094Z2R3"/>
<keyword evidence="3" id="KW-0285">Flavoprotein</keyword>
<evidence type="ECO:0000256" key="1">
    <source>
        <dbReference type="ARBA" id="ARBA00001974"/>
    </source>
</evidence>
<protein>
    <submittedName>
        <fullName evidence="6">D-2-hydroxyglutarate dehydrogenase</fullName>
    </submittedName>
</protein>
<evidence type="ECO:0000256" key="4">
    <source>
        <dbReference type="ARBA" id="ARBA00022827"/>
    </source>
</evidence>
<dbReference type="Gene3D" id="3.30.70.2740">
    <property type="match status" value="1"/>
</dbReference>
<dbReference type="Gene3D" id="3.30.465.10">
    <property type="match status" value="1"/>
</dbReference>
<dbReference type="PANTHER" id="PTHR43716">
    <property type="entry name" value="D-2-HYDROXYGLUTARATE DEHYDROGENASE, MITOCHONDRIAL"/>
    <property type="match status" value="1"/>
</dbReference>
<name>A0A094Z2R3_9HYPH</name>
<dbReference type="PANTHER" id="PTHR43716:SF2">
    <property type="entry name" value="BLL6224 PROTEIN"/>
    <property type="match status" value="1"/>
</dbReference>
<dbReference type="SUPFAM" id="SSF55103">
    <property type="entry name" value="FAD-linked oxidases, C-terminal domain"/>
    <property type="match status" value="1"/>
</dbReference>
<dbReference type="InterPro" id="IPR051264">
    <property type="entry name" value="FAD-oxidored/transferase_4"/>
</dbReference>
<proteinExistence type="inferred from homology"/>
<dbReference type="InterPro" id="IPR016169">
    <property type="entry name" value="FAD-bd_PCMH_sub2"/>
</dbReference>
<dbReference type="Proteomes" id="UP000033731">
    <property type="component" value="Unassembled WGS sequence"/>
</dbReference>
<keyword evidence="4" id="KW-0274">FAD</keyword>
<dbReference type="EMBL" id="JMTK01000002">
    <property type="protein sequence ID" value="KJZ82097.1"/>
    <property type="molecule type" value="Genomic_DNA"/>
</dbReference>
<evidence type="ECO:0000256" key="3">
    <source>
        <dbReference type="ARBA" id="ARBA00022630"/>
    </source>
</evidence>
<gene>
    <name evidence="6" type="ORF">DJ66_0832</name>
</gene>
<dbReference type="InterPro" id="IPR004113">
    <property type="entry name" value="FAD-bd_oxidored_4_C"/>
</dbReference>
<keyword evidence="7" id="KW-1185">Reference proteome</keyword>
<evidence type="ECO:0000313" key="6">
    <source>
        <dbReference type="EMBL" id="KJZ82097.1"/>
    </source>
</evidence>
<feature type="domain" description="FAD-binding PCMH-type" evidence="5">
    <location>
        <begin position="39"/>
        <end position="220"/>
    </location>
</feature>
<evidence type="ECO:0000313" key="7">
    <source>
        <dbReference type="Proteomes" id="UP000033731"/>
    </source>
</evidence>
<dbReference type="GO" id="GO:0022904">
    <property type="term" value="P:respiratory electron transport chain"/>
    <property type="evidence" value="ECO:0007669"/>
    <property type="project" value="TreeGrafter"/>
</dbReference>
<dbReference type="InterPro" id="IPR036318">
    <property type="entry name" value="FAD-bd_PCMH-like_sf"/>
</dbReference>
<dbReference type="Pfam" id="PF01565">
    <property type="entry name" value="FAD_binding_4"/>
    <property type="match status" value="1"/>
</dbReference>
<dbReference type="GO" id="GO:0003824">
    <property type="term" value="F:catalytic activity"/>
    <property type="evidence" value="ECO:0007669"/>
    <property type="project" value="InterPro"/>
</dbReference>
<dbReference type="InterPro" id="IPR016164">
    <property type="entry name" value="FAD-linked_Oxase-like_C"/>
</dbReference>
<reference evidence="6 7" key="1">
    <citation type="journal article" date="2015" name="Phytopathology">
        <title>Genomes of Candidatus Liberibacter solanacearum haplotype A from New Zealand and the USA suggest significant genome plasticity in the species.</title>
        <authorList>
            <person name="Thompson S.M."/>
            <person name="Johnson C.P."/>
            <person name="Lu A.Y."/>
            <person name="Frampton R.A."/>
            <person name="Sullivan K.L."/>
            <person name="Fiers M.W."/>
            <person name="Crowhurst R.N."/>
            <person name="Pitman A.R."/>
            <person name="Scott I."/>
            <person name="Gudmestad N.C."/>
            <person name="Smith G.R."/>
        </authorList>
    </citation>
    <scope>NUCLEOTIDE SEQUENCE [LARGE SCALE GENOMIC DNA]</scope>
    <source>
        <strain evidence="6 7">LsoNZ1</strain>
    </source>
</reference>
<evidence type="ECO:0000259" key="5">
    <source>
        <dbReference type="PROSITE" id="PS51387"/>
    </source>
</evidence>
<sequence length="475" mass="52744">MNKLSPDLVQKFTSIVGKEGILQDQQLISPYLKEERNLYHGTSPLVLRPSCTNEVSQILKLATATRTPITPQGGNTGLVGGQIPRRNKKDIILSLERMNRIRDIDLISNTISVDAGINLLNVRKSAEKYHRLFPLSLPSEQFCQIGGNLATNAGGTAVLSYGNIRDLCLGIEAVLPTGETWNGMRKLIKDNSCYDVRDLLIGSEGTLGIITGAVLKLFPYPTGKQVALIAVNSLEKALQLLQFSQKISDNTLTAFELISDSILELVIKHIPHNFPTLKKSSPWYILLEISTTAIKEKAYDIIDTILSEGFKKEIVTEWILSSSDSDERENSIWYLRNNVPLAQKKEGRSIKHDISVPIKDIPSFLKEVTNAVLSVFPTTRIGLFGHIGDGNIHFNVFPPTNDNPEEFLSQNWNEINNIVYSVVLSYGGSIAAEHGIGQLHKERLGRILDPTEMMLMKKIKETFDPAGIMNPGKFL</sequence>
<dbReference type="InterPro" id="IPR016167">
    <property type="entry name" value="FAD-bd_PCMH_sub1"/>
</dbReference>
<dbReference type="FunFam" id="1.10.45.10:FF:000001">
    <property type="entry name" value="D-lactate dehydrogenase mitochondrial"/>
    <property type="match status" value="1"/>
</dbReference>
<dbReference type="Pfam" id="PF02913">
    <property type="entry name" value="FAD-oxidase_C"/>
    <property type="match status" value="1"/>
</dbReference>
<evidence type="ECO:0000256" key="2">
    <source>
        <dbReference type="ARBA" id="ARBA00008000"/>
    </source>
</evidence>
<dbReference type="PATRIC" id="fig|556287.8.peg.828"/>
<organism evidence="6 7">
    <name type="scientific">Candidatus Liberibacter solanacearum</name>
    <dbReference type="NCBI Taxonomy" id="556287"/>
    <lineage>
        <taxon>Bacteria</taxon>
        <taxon>Pseudomonadati</taxon>
        <taxon>Pseudomonadota</taxon>
        <taxon>Alphaproteobacteria</taxon>
        <taxon>Hyphomicrobiales</taxon>
        <taxon>Rhizobiaceae</taxon>
        <taxon>Liberibacter</taxon>
    </lineage>
</organism>
<dbReference type="Gene3D" id="1.10.45.10">
    <property type="entry name" value="Vanillyl-alcohol Oxidase, Chain A, domain 4"/>
    <property type="match status" value="1"/>
</dbReference>
<dbReference type="InterPro" id="IPR016171">
    <property type="entry name" value="Vanillyl_alc_oxidase_C-sub2"/>
</dbReference>
<comment type="similarity">
    <text evidence="2">Belongs to the FAD-binding oxidoreductase/transferase type 4 family.</text>
</comment>
<dbReference type="Gene3D" id="3.30.43.10">
    <property type="entry name" value="Uridine Diphospho-n-acetylenolpyruvylglucosamine Reductase, domain 2"/>
    <property type="match status" value="1"/>
</dbReference>
<dbReference type="RefSeq" id="WP_034441165.1">
    <property type="nucleotide sequence ID" value="NZ_JMTK01000002.1"/>
</dbReference>
<comment type="cofactor">
    <cofactor evidence="1">
        <name>FAD</name>
        <dbReference type="ChEBI" id="CHEBI:57692"/>
    </cofactor>
</comment>